<dbReference type="AlphaFoldDB" id="A0A1X2H2B1"/>
<proteinExistence type="predicted"/>
<gene>
    <name evidence="2" type="ORF">BCR43DRAFT_497447</name>
</gene>
<reference evidence="2 3" key="1">
    <citation type="submission" date="2016-07" db="EMBL/GenBank/DDBJ databases">
        <title>Pervasive Adenine N6-methylation of Active Genes in Fungi.</title>
        <authorList>
            <consortium name="DOE Joint Genome Institute"/>
            <person name="Mondo S.J."/>
            <person name="Dannebaum R.O."/>
            <person name="Kuo R.C."/>
            <person name="Labutti K."/>
            <person name="Haridas S."/>
            <person name="Kuo A."/>
            <person name="Salamov A."/>
            <person name="Ahrendt S.R."/>
            <person name="Lipzen A."/>
            <person name="Sullivan W."/>
            <person name="Andreopoulos W.B."/>
            <person name="Clum A."/>
            <person name="Lindquist E."/>
            <person name="Daum C."/>
            <person name="Ramamoorthy G.K."/>
            <person name="Gryganskyi A."/>
            <person name="Culley D."/>
            <person name="Magnuson J.K."/>
            <person name="James T.Y."/>
            <person name="O'Malley M.A."/>
            <person name="Stajich J.E."/>
            <person name="Spatafora J.W."/>
            <person name="Visel A."/>
            <person name="Grigoriev I.V."/>
        </authorList>
    </citation>
    <scope>NUCLEOTIDE SEQUENCE [LARGE SCALE GENOMIC DNA]</scope>
    <source>
        <strain evidence="2 3">NRRL 2496</strain>
    </source>
</reference>
<dbReference type="EMBL" id="MCGN01000010">
    <property type="protein sequence ID" value="ORY91889.1"/>
    <property type="molecule type" value="Genomic_DNA"/>
</dbReference>
<keyword evidence="1" id="KW-0472">Membrane</keyword>
<accession>A0A1X2H2B1</accession>
<organism evidence="2 3">
    <name type="scientific">Syncephalastrum racemosum</name>
    <name type="common">Filamentous fungus</name>
    <dbReference type="NCBI Taxonomy" id="13706"/>
    <lineage>
        <taxon>Eukaryota</taxon>
        <taxon>Fungi</taxon>
        <taxon>Fungi incertae sedis</taxon>
        <taxon>Mucoromycota</taxon>
        <taxon>Mucoromycotina</taxon>
        <taxon>Mucoromycetes</taxon>
        <taxon>Mucorales</taxon>
        <taxon>Syncephalastraceae</taxon>
        <taxon>Syncephalastrum</taxon>
    </lineage>
</organism>
<feature type="transmembrane region" description="Helical" evidence="1">
    <location>
        <begin position="28"/>
        <end position="51"/>
    </location>
</feature>
<protein>
    <submittedName>
        <fullName evidence="2">Uncharacterized protein</fullName>
    </submittedName>
</protein>
<name>A0A1X2H2B1_SYNRA</name>
<keyword evidence="3" id="KW-1185">Reference proteome</keyword>
<sequence>MSGLHGPRLFCVILSGCIRHTVGTNQTIFLMSGLSLSLDILMLFLIQNIVIHRHAIVSEKHSREWHPEAI</sequence>
<evidence type="ECO:0000313" key="2">
    <source>
        <dbReference type="EMBL" id="ORY91889.1"/>
    </source>
</evidence>
<comment type="caution">
    <text evidence="2">The sequence shown here is derived from an EMBL/GenBank/DDBJ whole genome shotgun (WGS) entry which is preliminary data.</text>
</comment>
<keyword evidence="1" id="KW-1133">Transmembrane helix</keyword>
<dbReference type="Proteomes" id="UP000242180">
    <property type="component" value="Unassembled WGS sequence"/>
</dbReference>
<keyword evidence="1" id="KW-0812">Transmembrane</keyword>
<dbReference type="InParanoid" id="A0A1X2H2B1"/>
<evidence type="ECO:0000313" key="3">
    <source>
        <dbReference type="Proteomes" id="UP000242180"/>
    </source>
</evidence>
<evidence type="ECO:0000256" key="1">
    <source>
        <dbReference type="SAM" id="Phobius"/>
    </source>
</evidence>